<dbReference type="Proteomes" id="UP000009022">
    <property type="component" value="Unassembled WGS sequence"/>
</dbReference>
<dbReference type="eggNOG" id="KOG3882">
    <property type="taxonomic scope" value="Eukaryota"/>
</dbReference>
<dbReference type="GO" id="GO:0016020">
    <property type="term" value="C:membrane"/>
    <property type="evidence" value="ECO:0007669"/>
    <property type="project" value="UniProtKB-SubCell"/>
</dbReference>
<protein>
    <recommendedName>
        <fullName evidence="8">Tetraspanin</fullName>
    </recommendedName>
</protein>
<dbReference type="OMA" id="WEMMSDE"/>
<keyword evidence="3 5" id="KW-1133">Transmembrane helix</keyword>
<dbReference type="Pfam" id="PF00335">
    <property type="entry name" value="Tetraspanin"/>
    <property type="match status" value="1"/>
</dbReference>
<dbReference type="InParanoid" id="B3RQD0"/>
<dbReference type="InterPro" id="IPR018499">
    <property type="entry name" value="Tetraspanin/Peripherin"/>
</dbReference>
<dbReference type="RefSeq" id="XP_002110156.1">
    <property type="nucleotide sequence ID" value="XM_002110120.1"/>
</dbReference>
<evidence type="ECO:0000256" key="1">
    <source>
        <dbReference type="ARBA" id="ARBA00004141"/>
    </source>
</evidence>
<dbReference type="OrthoDB" id="5845060at2759"/>
<dbReference type="CTD" id="6751371"/>
<name>B3RQD0_TRIAD</name>
<feature type="transmembrane region" description="Helical" evidence="5">
    <location>
        <begin position="55"/>
        <end position="81"/>
    </location>
</feature>
<accession>B3RQD0</accession>
<keyword evidence="2 5" id="KW-0812">Transmembrane</keyword>
<keyword evidence="4 5" id="KW-0472">Membrane</keyword>
<evidence type="ECO:0000256" key="4">
    <source>
        <dbReference type="ARBA" id="ARBA00023136"/>
    </source>
</evidence>
<evidence type="ECO:0008006" key="8">
    <source>
        <dbReference type="Google" id="ProtNLM"/>
    </source>
</evidence>
<reference evidence="6 7" key="1">
    <citation type="journal article" date="2008" name="Nature">
        <title>The Trichoplax genome and the nature of placozoans.</title>
        <authorList>
            <person name="Srivastava M."/>
            <person name="Begovic E."/>
            <person name="Chapman J."/>
            <person name="Putnam N.H."/>
            <person name="Hellsten U."/>
            <person name="Kawashima T."/>
            <person name="Kuo A."/>
            <person name="Mitros T."/>
            <person name="Salamov A."/>
            <person name="Carpenter M.L."/>
            <person name="Signorovitch A.Y."/>
            <person name="Moreno M.A."/>
            <person name="Kamm K."/>
            <person name="Grimwood J."/>
            <person name="Schmutz J."/>
            <person name="Shapiro H."/>
            <person name="Grigoriev I.V."/>
            <person name="Buss L.W."/>
            <person name="Schierwater B."/>
            <person name="Dellaporta S.L."/>
            <person name="Rokhsar D.S."/>
        </authorList>
    </citation>
    <scope>NUCLEOTIDE SEQUENCE [LARGE SCALE GENOMIC DNA]</scope>
    <source>
        <strain evidence="6 7">Grell-BS-1999</strain>
    </source>
</reference>
<gene>
    <name evidence="6" type="ORF">TRIADDRAFT_20543</name>
</gene>
<evidence type="ECO:0000256" key="2">
    <source>
        <dbReference type="ARBA" id="ARBA00022692"/>
    </source>
</evidence>
<dbReference type="AlphaFoldDB" id="B3RQD0"/>
<dbReference type="PhylomeDB" id="B3RQD0"/>
<dbReference type="KEGG" id="tad:TRIADDRAFT_20543"/>
<sequence>MAYKSALQHLEQSQASCNFYCCRRTLIALNACYLIIGIILISTAAGASITKVVTSLPVVGAIITIGIFLILVSIFGAAVAICHSSIGLLFYTLIMVGVFTMQFAVSIAALSINRQQEHLVMSKAWDKLPWTTRHGIQERFDCCGFDSSTGNASASTPSCHVLKCYRIKQSCSYCYPIMKDIITAALKGGGGVGLFFSFFDFLGIFFAHRLRRLQDPIHVPTNHLY</sequence>
<evidence type="ECO:0000313" key="7">
    <source>
        <dbReference type="Proteomes" id="UP000009022"/>
    </source>
</evidence>
<feature type="transmembrane region" description="Helical" evidence="5">
    <location>
        <begin position="26"/>
        <end position="49"/>
    </location>
</feature>
<organism evidence="6 7">
    <name type="scientific">Trichoplax adhaerens</name>
    <name type="common">Trichoplax reptans</name>
    <dbReference type="NCBI Taxonomy" id="10228"/>
    <lineage>
        <taxon>Eukaryota</taxon>
        <taxon>Metazoa</taxon>
        <taxon>Placozoa</taxon>
        <taxon>Uniplacotomia</taxon>
        <taxon>Trichoplacea</taxon>
        <taxon>Trichoplacidae</taxon>
        <taxon>Trichoplax</taxon>
    </lineage>
</organism>
<evidence type="ECO:0000313" key="6">
    <source>
        <dbReference type="EMBL" id="EDV28322.1"/>
    </source>
</evidence>
<dbReference type="GeneID" id="6751371"/>
<dbReference type="EMBL" id="DS985242">
    <property type="protein sequence ID" value="EDV28322.1"/>
    <property type="molecule type" value="Genomic_DNA"/>
</dbReference>
<evidence type="ECO:0000256" key="3">
    <source>
        <dbReference type="ARBA" id="ARBA00022989"/>
    </source>
</evidence>
<dbReference type="HOGENOM" id="CLU_088363_0_0_1"/>
<comment type="subcellular location">
    <subcellularLocation>
        <location evidence="1">Membrane</location>
        <topology evidence="1">Multi-pass membrane protein</topology>
    </subcellularLocation>
</comment>
<feature type="transmembrane region" description="Helical" evidence="5">
    <location>
        <begin position="88"/>
        <end position="112"/>
    </location>
</feature>
<proteinExistence type="predicted"/>
<keyword evidence="7" id="KW-1185">Reference proteome</keyword>
<feature type="transmembrane region" description="Helical" evidence="5">
    <location>
        <begin position="188"/>
        <end position="207"/>
    </location>
</feature>
<evidence type="ECO:0000256" key="5">
    <source>
        <dbReference type="SAM" id="Phobius"/>
    </source>
</evidence>